<reference evidence="3" key="1">
    <citation type="submission" date="2022-10" db="EMBL/GenBank/DDBJ databases">
        <title>Chryseobacterium babae sp. nov. isolated from the gut of the beetle Oryctes rhinoceros, and Chryseobacterium kimseyorum sp. nov., isolated from a stick insect rearing cage.</title>
        <authorList>
            <person name="Shelomi M."/>
            <person name="Han C.-J."/>
            <person name="Chen W.-M."/>
            <person name="Chen H.-K."/>
            <person name="Liaw S.-J."/>
            <person name="Muhle E."/>
            <person name="Clermont D."/>
        </authorList>
    </citation>
    <scope>NUCLEOTIDE SEQUENCE</scope>
    <source>
        <strain evidence="3">09-1422</strain>
    </source>
</reference>
<proteinExistence type="predicted"/>
<evidence type="ECO:0000259" key="2">
    <source>
        <dbReference type="PROSITE" id="PS50110"/>
    </source>
</evidence>
<evidence type="ECO:0000313" key="3">
    <source>
        <dbReference type="EMBL" id="MCW3169439.1"/>
    </source>
</evidence>
<evidence type="ECO:0000313" key="4">
    <source>
        <dbReference type="Proteomes" id="UP001163731"/>
    </source>
</evidence>
<protein>
    <submittedName>
        <fullName evidence="3">Response regulator</fullName>
    </submittedName>
</protein>
<name>A0ABT3I064_9FLAO</name>
<feature type="modified residue" description="4-aspartylphosphate" evidence="1">
    <location>
        <position position="59"/>
    </location>
</feature>
<dbReference type="PROSITE" id="PS50110">
    <property type="entry name" value="RESPONSE_REGULATORY"/>
    <property type="match status" value="1"/>
</dbReference>
<comment type="caution">
    <text evidence="3">The sequence shown here is derived from an EMBL/GenBank/DDBJ whole genome shotgun (WGS) entry which is preliminary data.</text>
</comment>
<dbReference type="SMART" id="SM00448">
    <property type="entry name" value="REC"/>
    <property type="match status" value="1"/>
</dbReference>
<organism evidence="3 4">
    <name type="scientific">Chryseobacterium kimseyorum</name>
    <dbReference type="NCBI Taxonomy" id="2984028"/>
    <lineage>
        <taxon>Bacteria</taxon>
        <taxon>Pseudomonadati</taxon>
        <taxon>Bacteroidota</taxon>
        <taxon>Flavobacteriia</taxon>
        <taxon>Flavobacteriales</taxon>
        <taxon>Weeksellaceae</taxon>
        <taxon>Chryseobacterium group</taxon>
        <taxon>Chryseobacterium</taxon>
    </lineage>
</organism>
<keyword evidence="4" id="KW-1185">Reference proteome</keyword>
<sequence length="221" mass="24928">MFKKVLIAEDYESANLSVQRVLEDLKIEDVDHVYYCDDALAKIKKSLRDGNPYDLLITDLSFEEDHYVQNIKSGKELLQAAKAEQANLKVIVFSGESKSGIIDSLFTDFQIDGYVRKARYDSKELSQAIKTVYKDEKHLALDVQQSVKKMNTYEITKYDTQIISLLANGTFLKDIPAVLKLKNISPSSLSAVEKRISLLKTSLGVKSNEHLIAFCKDLGII</sequence>
<dbReference type="Proteomes" id="UP001163731">
    <property type="component" value="Unassembled WGS sequence"/>
</dbReference>
<dbReference type="RefSeq" id="WP_264750608.1">
    <property type="nucleotide sequence ID" value="NZ_JAPDHW010000008.1"/>
</dbReference>
<dbReference type="EMBL" id="JAPDHW010000008">
    <property type="protein sequence ID" value="MCW3169439.1"/>
    <property type="molecule type" value="Genomic_DNA"/>
</dbReference>
<accession>A0ABT3I064</accession>
<evidence type="ECO:0000256" key="1">
    <source>
        <dbReference type="PROSITE-ProRule" id="PRU00169"/>
    </source>
</evidence>
<dbReference type="InterPro" id="IPR011006">
    <property type="entry name" value="CheY-like_superfamily"/>
</dbReference>
<feature type="domain" description="Response regulatory" evidence="2">
    <location>
        <begin position="4"/>
        <end position="132"/>
    </location>
</feature>
<keyword evidence="1" id="KW-0597">Phosphoprotein</keyword>
<dbReference type="Gene3D" id="3.40.50.2300">
    <property type="match status" value="1"/>
</dbReference>
<gene>
    <name evidence="3" type="ORF">OMO38_13000</name>
</gene>
<dbReference type="SUPFAM" id="SSF52172">
    <property type="entry name" value="CheY-like"/>
    <property type="match status" value="1"/>
</dbReference>
<dbReference type="InterPro" id="IPR001789">
    <property type="entry name" value="Sig_transdc_resp-reg_receiver"/>
</dbReference>